<feature type="transmembrane region" description="Helical" evidence="6">
    <location>
        <begin position="78"/>
        <end position="102"/>
    </location>
</feature>
<organism evidence="7">
    <name type="scientific">Hemiselmis andersenii</name>
    <name type="common">Cryptophyte alga</name>
    <dbReference type="NCBI Taxonomy" id="464988"/>
    <lineage>
        <taxon>Eukaryota</taxon>
        <taxon>Cryptophyceae</taxon>
        <taxon>Cryptomonadales</taxon>
        <taxon>Hemiselmidaceae</taxon>
        <taxon>Hemiselmis</taxon>
    </lineage>
</organism>
<dbReference type="GO" id="GO:0016020">
    <property type="term" value="C:membrane"/>
    <property type="evidence" value="ECO:0007669"/>
    <property type="project" value="UniProtKB-SubCell"/>
</dbReference>
<feature type="transmembrane region" description="Helical" evidence="6">
    <location>
        <begin position="215"/>
        <end position="231"/>
    </location>
</feature>
<dbReference type="PANTHER" id="PTHR12608:SF1">
    <property type="entry name" value="TRANSMEMBRANE PROTEIN 165"/>
    <property type="match status" value="1"/>
</dbReference>
<dbReference type="Pfam" id="PF01169">
    <property type="entry name" value="GDT1"/>
    <property type="match status" value="2"/>
</dbReference>
<accession>A0A7S1DXN9</accession>
<evidence type="ECO:0000256" key="6">
    <source>
        <dbReference type="RuleBase" id="RU365102"/>
    </source>
</evidence>
<evidence type="ECO:0000256" key="2">
    <source>
        <dbReference type="ARBA" id="ARBA00009190"/>
    </source>
</evidence>
<dbReference type="PROSITE" id="PS01214">
    <property type="entry name" value="UPF0016"/>
    <property type="match status" value="1"/>
</dbReference>
<feature type="transmembrane region" description="Helical" evidence="6">
    <location>
        <begin position="251"/>
        <end position="271"/>
    </location>
</feature>
<keyword evidence="5 6" id="KW-0472">Membrane</keyword>
<feature type="transmembrane region" description="Helical" evidence="6">
    <location>
        <begin position="28"/>
        <end position="45"/>
    </location>
</feature>
<dbReference type="InterPro" id="IPR049555">
    <property type="entry name" value="GDT1-like_CS"/>
</dbReference>
<evidence type="ECO:0000313" key="7">
    <source>
        <dbReference type="EMBL" id="CAD8958354.1"/>
    </source>
</evidence>
<feature type="transmembrane region" description="Helical" evidence="6">
    <location>
        <begin position="136"/>
        <end position="155"/>
    </location>
</feature>
<evidence type="ECO:0000256" key="1">
    <source>
        <dbReference type="ARBA" id="ARBA00004141"/>
    </source>
</evidence>
<keyword evidence="4 6" id="KW-1133">Transmembrane helix</keyword>
<sequence>MRGASAVSWPDESLRGFEEGFPRMRRPLAALLLLVVCACILHPAVAPDPEDTKEAAKVPDETTAPKVKGTFDSVAGDAFISSFIMIITSELGDKTFFIAAILAMKNSRAVVLTGALGALALMTVLSAGAGRILPALLPRVATHWASVLLFLVFGVKMLRDGVGMKADGPSDELEEVEAELGVTKKAEAEDIEGGNQEGGMAPMSYEKGGSSEKKWAAFAVLWQSFTLTFLAEWGDRSQIATIALAAYKDAVWVTIGGILGHAICTGLAVLGGRMIASRISERTVTLSGGALFIAFALHGVLTAPK</sequence>
<feature type="transmembrane region" description="Helical" evidence="6">
    <location>
        <begin position="109"/>
        <end position="130"/>
    </location>
</feature>
<protein>
    <recommendedName>
        <fullName evidence="6">GDT1 family protein</fullName>
    </recommendedName>
</protein>
<dbReference type="GO" id="GO:0032468">
    <property type="term" value="P:Golgi calcium ion homeostasis"/>
    <property type="evidence" value="ECO:0007669"/>
    <property type="project" value="TreeGrafter"/>
</dbReference>
<dbReference type="GO" id="GO:0005384">
    <property type="term" value="F:manganese ion transmembrane transporter activity"/>
    <property type="evidence" value="ECO:0007669"/>
    <property type="project" value="TreeGrafter"/>
</dbReference>
<dbReference type="EMBL" id="HBFX01021222">
    <property type="protein sequence ID" value="CAD8958354.1"/>
    <property type="molecule type" value="Transcribed_RNA"/>
</dbReference>
<comment type="subcellular location">
    <subcellularLocation>
        <location evidence="1 6">Membrane</location>
        <topology evidence="1 6">Multi-pass membrane protein</topology>
    </subcellularLocation>
</comment>
<dbReference type="InterPro" id="IPR001727">
    <property type="entry name" value="GDT1-like"/>
</dbReference>
<evidence type="ECO:0000256" key="4">
    <source>
        <dbReference type="ARBA" id="ARBA00022989"/>
    </source>
</evidence>
<dbReference type="GO" id="GO:0032472">
    <property type="term" value="P:Golgi calcium ion transport"/>
    <property type="evidence" value="ECO:0007669"/>
    <property type="project" value="TreeGrafter"/>
</dbReference>
<keyword evidence="3 6" id="KW-0812">Transmembrane</keyword>
<dbReference type="GO" id="GO:0015085">
    <property type="term" value="F:calcium ion transmembrane transporter activity"/>
    <property type="evidence" value="ECO:0007669"/>
    <property type="project" value="TreeGrafter"/>
</dbReference>
<name>A0A7S1DXN9_HEMAN</name>
<evidence type="ECO:0000256" key="5">
    <source>
        <dbReference type="ARBA" id="ARBA00023136"/>
    </source>
</evidence>
<reference evidence="7" key="1">
    <citation type="submission" date="2021-01" db="EMBL/GenBank/DDBJ databases">
        <authorList>
            <person name="Corre E."/>
            <person name="Pelletier E."/>
            <person name="Niang G."/>
            <person name="Scheremetjew M."/>
            <person name="Finn R."/>
            <person name="Kale V."/>
            <person name="Holt S."/>
            <person name="Cochrane G."/>
            <person name="Meng A."/>
            <person name="Brown T."/>
            <person name="Cohen L."/>
        </authorList>
    </citation>
    <scope>NUCLEOTIDE SEQUENCE</scope>
    <source>
        <strain evidence="7">CCMP644</strain>
    </source>
</reference>
<dbReference type="PANTHER" id="PTHR12608">
    <property type="entry name" value="TRANSMEMBRANE PROTEIN HTP-1 RELATED"/>
    <property type="match status" value="1"/>
</dbReference>
<dbReference type="AlphaFoldDB" id="A0A7S1DXN9"/>
<proteinExistence type="inferred from homology"/>
<comment type="similarity">
    <text evidence="2 6">Belongs to the GDT1 family.</text>
</comment>
<dbReference type="GO" id="GO:0005794">
    <property type="term" value="C:Golgi apparatus"/>
    <property type="evidence" value="ECO:0007669"/>
    <property type="project" value="TreeGrafter"/>
</dbReference>
<evidence type="ECO:0000256" key="3">
    <source>
        <dbReference type="ARBA" id="ARBA00022692"/>
    </source>
</evidence>
<feature type="transmembrane region" description="Helical" evidence="6">
    <location>
        <begin position="283"/>
        <end position="301"/>
    </location>
</feature>
<gene>
    <name evidence="7" type="ORF">HAND00432_LOCUS12893</name>
</gene>